<dbReference type="Gene3D" id="1.10.287.210">
    <property type="match status" value="1"/>
</dbReference>
<dbReference type="InterPro" id="IPR018154">
    <property type="entry name" value="TLV/ENV_coat_polyprotein"/>
</dbReference>
<dbReference type="PANTHER" id="PTHR10424:SF68">
    <property type="entry name" value="ENDOGENOUS RETROVIRUS GROUP 3 MEMBER 1 ENV POLYPROTEIN"/>
    <property type="match status" value="1"/>
</dbReference>
<dbReference type="SUPFAM" id="SSF58069">
    <property type="entry name" value="Virus ectodomain"/>
    <property type="match status" value="1"/>
</dbReference>
<keyword evidence="3" id="KW-1185">Reference proteome</keyword>
<protein>
    <recommendedName>
        <fullName evidence="4">Envelope glycoprotein</fullName>
    </recommendedName>
</protein>
<reference evidence="2" key="1">
    <citation type="submission" date="2025-08" db="UniProtKB">
        <authorList>
            <consortium name="Ensembl"/>
        </authorList>
    </citation>
    <scope>IDENTIFICATION</scope>
</reference>
<name>A0A8D0FUU0_STROC</name>
<feature type="transmembrane region" description="Helical" evidence="1">
    <location>
        <begin position="141"/>
        <end position="163"/>
    </location>
</feature>
<keyword evidence="1" id="KW-0472">Membrane</keyword>
<dbReference type="CDD" id="cd09850">
    <property type="entry name" value="Ebola-like_HR1-HR2"/>
    <property type="match status" value="1"/>
</dbReference>
<accession>A0A8D0FUU0</accession>
<dbReference type="Proteomes" id="UP000694551">
    <property type="component" value="Unplaced"/>
</dbReference>
<evidence type="ECO:0000313" key="2">
    <source>
        <dbReference type="Ensembl" id="ENSSOCP00000020567.1"/>
    </source>
</evidence>
<evidence type="ECO:0008006" key="4">
    <source>
        <dbReference type="Google" id="ProtNLM"/>
    </source>
</evidence>
<dbReference type="AlphaFoldDB" id="A0A8D0FUU0"/>
<dbReference type="PANTHER" id="PTHR10424">
    <property type="entry name" value="VIRAL ENVELOPE PROTEIN"/>
    <property type="match status" value="1"/>
</dbReference>
<keyword evidence="1" id="KW-1133">Transmembrane helix</keyword>
<keyword evidence="1" id="KW-0812">Transmembrane</keyword>
<organism evidence="2 3">
    <name type="scientific">Strix occidentalis caurina</name>
    <name type="common">northern spotted owl</name>
    <dbReference type="NCBI Taxonomy" id="311401"/>
    <lineage>
        <taxon>Eukaryota</taxon>
        <taxon>Metazoa</taxon>
        <taxon>Chordata</taxon>
        <taxon>Craniata</taxon>
        <taxon>Vertebrata</taxon>
        <taxon>Euteleostomi</taxon>
        <taxon>Archelosauria</taxon>
        <taxon>Archosauria</taxon>
        <taxon>Dinosauria</taxon>
        <taxon>Saurischia</taxon>
        <taxon>Theropoda</taxon>
        <taxon>Coelurosauria</taxon>
        <taxon>Aves</taxon>
        <taxon>Neognathae</taxon>
        <taxon>Neoaves</taxon>
        <taxon>Telluraves</taxon>
        <taxon>Strigiformes</taxon>
        <taxon>Strigidae</taxon>
        <taxon>Strix</taxon>
    </lineage>
</organism>
<reference evidence="2" key="2">
    <citation type="submission" date="2025-09" db="UniProtKB">
        <authorList>
            <consortium name="Ensembl"/>
        </authorList>
    </citation>
    <scope>IDENTIFICATION</scope>
</reference>
<dbReference type="Pfam" id="PF00429">
    <property type="entry name" value="TLV_coat"/>
    <property type="match status" value="1"/>
</dbReference>
<evidence type="ECO:0000256" key="1">
    <source>
        <dbReference type="SAM" id="Phobius"/>
    </source>
</evidence>
<evidence type="ECO:0000313" key="3">
    <source>
        <dbReference type="Proteomes" id="UP000694551"/>
    </source>
</evidence>
<proteinExistence type="predicted"/>
<dbReference type="Ensembl" id="ENSSOCT00000021082.1">
    <property type="protein sequence ID" value="ENSSOCP00000020567.1"/>
    <property type="gene ID" value="ENSSOCG00000015370.1"/>
</dbReference>
<sequence length="271" mass="30442">MGKSNGNKSTTTWAEDGSWGYRTPIYMLNRIIRLQAVVETVVNKTGDALNLLAKQNTRMRTAIYQNRLALDYLLAQEGGVCGKFNLTNCCIQIDDEGKAIDELVREMKKVAHVPVQTWNGLDIGNWGSWTSFFNGDWLTKVGIVLLGIFGGLLIIPYILPCFIRLIRSVVQSMQLEMKSDKMPLMILGTKATPNLTAAQKAVIELETRTRINKMDKIRGGGNCGKHRHDSCQNRIWCDKCNCCTLCGSEASCDHYDMYSNCSECWNQIENV</sequence>